<dbReference type="InterPro" id="IPR003661">
    <property type="entry name" value="HisK_dim/P_dom"/>
</dbReference>
<dbReference type="GO" id="GO:0009927">
    <property type="term" value="F:histidine phosphotransfer kinase activity"/>
    <property type="evidence" value="ECO:0000318"/>
    <property type="project" value="GO_Central"/>
</dbReference>
<dbReference type="EMBL" id="BA000040">
    <property type="protein sequence ID" value="BAC48750.1"/>
    <property type="molecule type" value="Genomic_DNA"/>
</dbReference>
<dbReference type="SMART" id="SM00387">
    <property type="entry name" value="HATPase_c"/>
    <property type="match status" value="1"/>
</dbReference>
<evidence type="ECO:0000256" key="7">
    <source>
        <dbReference type="ARBA" id="ARBA00022840"/>
    </source>
</evidence>
<dbReference type="PROSITE" id="PS50109">
    <property type="entry name" value="HIS_KIN"/>
    <property type="match status" value="1"/>
</dbReference>
<keyword evidence="9" id="KW-0812">Transmembrane</keyword>
<dbReference type="Proteomes" id="UP000002526">
    <property type="component" value="Chromosome"/>
</dbReference>
<keyword evidence="3" id="KW-0597">Phosphoprotein</keyword>
<dbReference type="GO" id="GO:0000155">
    <property type="term" value="F:phosphorelay sensor kinase activity"/>
    <property type="evidence" value="ECO:0000318"/>
    <property type="project" value="GO_Central"/>
</dbReference>
<dbReference type="AlphaFoldDB" id="Q89PJ5"/>
<dbReference type="KEGG" id="bja:blr3485"/>
<dbReference type="GO" id="GO:0005524">
    <property type="term" value="F:ATP binding"/>
    <property type="evidence" value="ECO:0007669"/>
    <property type="project" value="UniProtKB-KW"/>
</dbReference>
<dbReference type="eggNOG" id="COG4191">
    <property type="taxonomic scope" value="Bacteria"/>
</dbReference>
<reference evidence="12" key="1">
    <citation type="journal article" date="2002" name="DNA Res.">
        <title>Complete genomic sequence of nitrogen-fixing symbiotic bacterium Bradyrhizobium japonicum USDA110.</title>
        <authorList>
            <person name="Kaneko T."/>
            <person name="Nakamura Y."/>
            <person name="Sato S."/>
            <person name="Minamisawa K."/>
            <person name="Uchiumi T."/>
            <person name="Sasamoto S."/>
            <person name="Watanabe A."/>
            <person name="Idesawa K."/>
            <person name="Iriguchi M."/>
            <person name="Kawashima K."/>
            <person name="Kohara M."/>
            <person name="Matsumoto M."/>
            <person name="Shimpo S."/>
            <person name="Tsuruoka H."/>
            <person name="Wada T."/>
            <person name="Yamada M."/>
            <person name="Tabata S."/>
        </authorList>
    </citation>
    <scope>NUCLEOTIDE SEQUENCE [LARGE SCALE GENOMIC DNA]</scope>
    <source>
        <strain evidence="12">JCM 10833 / BCRC 13528 / IAM 13628 / NBRC 14792 / USDA 110</strain>
    </source>
</reference>
<evidence type="ECO:0000256" key="4">
    <source>
        <dbReference type="ARBA" id="ARBA00022679"/>
    </source>
</evidence>
<evidence type="ECO:0000256" key="9">
    <source>
        <dbReference type="SAM" id="Phobius"/>
    </source>
</evidence>
<evidence type="ECO:0000256" key="3">
    <source>
        <dbReference type="ARBA" id="ARBA00022553"/>
    </source>
</evidence>
<proteinExistence type="predicted"/>
<feature type="domain" description="Histidine kinase" evidence="10">
    <location>
        <begin position="425"/>
        <end position="640"/>
    </location>
</feature>
<dbReference type="InterPro" id="IPR036890">
    <property type="entry name" value="HATPase_C_sf"/>
</dbReference>
<evidence type="ECO:0000313" key="12">
    <source>
        <dbReference type="Proteomes" id="UP000002526"/>
    </source>
</evidence>
<dbReference type="SMART" id="SM00388">
    <property type="entry name" value="HisKA"/>
    <property type="match status" value="1"/>
</dbReference>
<evidence type="ECO:0000256" key="5">
    <source>
        <dbReference type="ARBA" id="ARBA00022741"/>
    </source>
</evidence>
<feature type="transmembrane region" description="Helical" evidence="9">
    <location>
        <begin position="370"/>
        <end position="390"/>
    </location>
</feature>
<evidence type="ECO:0000256" key="1">
    <source>
        <dbReference type="ARBA" id="ARBA00000085"/>
    </source>
</evidence>
<dbReference type="HOGENOM" id="CLU_000445_89_20_5"/>
<dbReference type="GO" id="GO:0000160">
    <property type="term" value="P:phosphorelay signal transduction system"/>
    <property type="evidence" value="ECO:0000318"/>
    <property type="project" value="GO_Central"/>
</dbReference>
<keyword evidence="9" id="KW-1133">Transmembrane helix</keyword>
<dbReference type="GO" id="GO:0005886">
    <property type="term" value="C:plasma membrane"/>
    <property type="evidence" value="ECO:0000318"/>
    <property type="project" value="GO_Central"/>
</dbReference>
<dbReference type="OrthoDB" id="9789238at2"/>
<dbReference type="InterPro" id="IPR005467">
    <property type="entry name" value="His_kinase_dom"/>
</dbReference>
<dbReference type="Pfam" id="PF02518">
    <property type="entry name" value="HATPase_c"/>
    <property type="match status" value="1"/>
</dbReference>
<dbReference type="InterPro" id="IPR036097">
    <property type="entry name" value="HisK_dim/P_sf"/>
</dbReference>
<keyword evidence="7" id="KW-0067">ATP-binding</keyword>
<dbReference type="InterPro" id="IPR003594">
    <property type="entry name" value="HATPase_dom"/>
</dbReference>
<dbReference type="PRINTS" id="PR00344">
    <property type="entry name" value="BCTRLSENSOR"/>
</dbReference>
<keyword evidence="6 11" id="KW-0418">Kinase</keyword>
<sequence>MWPGGGYSRGESMSGRIAMAPIKSSWPIIVARLSLCLLVWGAMVPAALAADRNEPKRLLLLHSFGRDFRPWSEYARSIKAEFEQQSSFALDIQEHTLLSARFNSPGPEAPFVDYLRSLYRASPPDLVMSLGAPAARFVQKYREQLFPDTPLVMTAVEQRLVNRGALTQNDVVIPVRNDFTAFFGSILQVLPETRTVAVVIGASPLEKFWLDEVKREAKPFEDRFELIWYADLSFEEILKRASTLPPHTVLFWQLMSVDGVGVAHEGDLALRRLHAVANGPIFSYQEAFFGRETVGGPMHSISESSKETVSAALRIFAGEKPGDIKIEPIGFAAPRYDWREMQRWGISESDLPTGSEVLFRERGLWERYRWQMAMIAAAFLVQAGLISGLLHERRRRRLADVESRQRLAELAHLSRYAAAGEMTTSIAHELNQPLGSILTNAETAELMLKSASPNLDELRAILADIRRDDQRASEVIRRLRSMLKKTPFEIRDIELNNTVRDVIGFVADVAKGRGVVLNYLPATAELRVRGDPIHLQQVVLNLVVNALDAMSEIQTGKREINVTTNVSGAWAEIRVGDTGAGIATDDLKSIFNPFFTTKPQGMGMGLAIARTIVEAHHGTISAANAPSGGTLFKIKLPIARQAFALQQHD</sequence>
<dbReference type="Gene3D" id="3.30.565.10">
    <property type="entry name" value="Histidine kinase-like ATPase, C-terminal domain"/>
    <property type="match status" value="1"/>
</dbReference>
<dbReference type="FunFam" id="1.10.287.130:FF:000055">
    <property type="entry name" value="Two-component sensor histidine kinase"/>
    <property type="match status" value="1"/>
</dbReference>
<keyword evidence="8" id="KW-0902">Two-component regulatory system</keyword>
<organism evidence="11 12">
    <name type="scientific">Bradyrhizobium diazoefficiens (strain JCM 10833 / BCRC 13528 / IAM 13628 / NBRC 14792 / USDA 110)</name>
    <dbReference type="NCBI Taxonomy" id="224911"/>
    <lineage>
        <taxon>Bacteria</taxon>
        <taxon>Pseudomonadati</taxon>
        <taxon>Pseudomonadota</taxon>
        <taxon>Alphaproteobacteria</taxon>
        <taxon>Hyphomicrobiales</taxon>
        <taxon>Nitrobacteraceae</taxon>
        <taxon>Bradyrhizobium</taxon>
    </lineage>
</organism>
<dbReference type="SUPFAM" id="SSF47384">
    <property type="entry name" value="Homodimeric domain of signal transducing histidine kinase"/>
    <property type="match status" value="1"/>
</dbReference>
<keyword evidence="4" id="KW-0808">Transferase</keyword>
<dbReference type="Gene3D" id="3.40.50.2300">
    <property type="match status" value="2"/>
</dbReference>
<dbReference type="SUPFAM" id="SSF55874">
    <property type="entry name" value="ATPase domain of HSP90 chaperone/DNA topoisomerase II/histidine kinase"/>
    <property type="match status" value="1"/>
</dbReference>
<evidence type="ECO:0000259" key="10">
    <source>
        <dbReference type="PROSITE" id="PS50109"/>
    </source>
</evidence>
<dbReference type="EnsemblBacteria" id="BAC48750">
    <property type="protein sequence ID" value="BAC48750"/>
    <property type="gene ID" value="BAC48750"/>
</dbReference>
<dbReference type="InParanoid" id="Q89PJ5"/>
<comment type="catalytic activity">
    <reaction evidence="1">
        <text>ATP + protein L-histidine = ADP + protein N-phospho-L-histidine.</text>
        <dbReference type="EC" id="2.7.13.3"/>
    </reaction>
</comment>
<dbReference type="PANTHER" id="PTHR43065:SF42">
    <property type="entry name" value="TWO-COMPONENT SENSOR PPRA"/>
    <property type="match status" value="1"/>
</dbReference>
<protein>
    <recommendedName>
        <fullName evidence="2">histidine kinase</fullName>
        <ecNumber evidence="2">2.7.13.3</ecNumber>
    </recommendedName>
</protein>
<dbReference type="CDD" id="cd00082">
    <property type="entry name" value="HisKA"/>
    <property type="match status" value="1"/>
</dbReference>
<dbReference type="Gene3D" id="1.10.287.130">
    <property type="match status" value="1"/>
</dbReference>
<keyword evidence="12" id="KW-1185">Reference proteome</keyword>
<keyword evidence="5" id="KW-0547">Nucleotide-binding</keyword>
<dbReference type="STRING" id="224911.AAV28_14455"/>
<dbReference type="PATRIC" id="fig|224911.5.peg.3487"/>
<evidence type="ECO:0000313" key="11">
    <source>
        <dbReference type="EMBL" id="BAC48750.1"/>
    </source>
</evidence>
<evidence type="ECO:0000256" key="8">
    <source>
        <dbReference type="ARBA" id="ARBA00023012"/>
    </source>
</evidence>
<dbReference type="eggNOG" id="COG2984">
    <property type="taxonomic scope" value="Bacteria"/>
</dbReference>
<dbReference type="InterPro" id="IPR004358">
    <property type="entry name" value="Sig_transdc_His_kin-like_C"/>
</dbReference>
<name>Q89PJ5_BRADU</name>
<dbReference type="PhylomeDB" id="Q89PJ5"/>
<dbReference type="Pfam" id="PF00512">
    <property type="entry name" value="HisKA"/>
    <property type="match status" value="1"/>
</dbReference>
<keyword evidence="9" id="KW-0472">Membrane</keyword>
<evidence type="ECO:0000256" key="6">
    <source>
        <dbReference type="ARBA" id="ARBA00022777"/>
    </source>
</evidence>
<gene>
    <name evidence="11" type="ordered locus">blr3485</name>
</gene>
<dbReference type="PANTHER" id="PTHR43065">
    <property type="entry name" value="SENSOR HISTIDINE KINASE"/>
    <property type="match status" value="1"/>
</dbReference>
<dbReference type="EC" id="2.7.13.3" evidence="2"/>
<accession>Q89PJ5</accession>
<evidence type="ECO:0000256" key="2">
    <source>
        <dbReference type="ARBA" id="ARBA00012438"/>
    </source>
</evidence>